<gene>
    <name evidence="2" type="ORF">GMBLW1_13040</name>
</gene>
<dbReference type="EMBL" id="LR593887">
    <property type="protein sequence ID" value="VTS02057.1"/>
    <property type="molecule type" value="Genomic_DNA"/>
</dbReference>
<keyword evidence="3" id="KW-1185">Reference proteome</keyword>
<evidence type="ECO:0000259" key="1">
    <source>
        <dbReference type="PROSITE" id="PS51819"/>
    </source>
</evidence>
<dbReference type="InterPro" id="IPR004360">
    <property type="entry name" value="Glyas_Fos-R_dOase_dom"/>
</dbReference>
<accession>A0A6C2YMJ2</accession>
<organism evidence="2">
    <name type="scientific">Tuwongella immobilis</name>
    <dbReference type="NCBI Taxonomy" id="692036"/>
    <lineage>
        <taxon>Bacteria</taxon>
        <taxon>Pseudomonadati</taxon>
        <taxon>Planctomycetota</taxon>
        <taxon>Planctomycetia</taxon>
        <taxon>Gemmatales</taxon>
        <taxon>Gemmataceae</taxon>
        <taxon>Tuwongella</taxon>
    </lineage>
</organism>
<sequence length="135" mass="14684">MKLGYVLLYVPDVVAAIEFYERAFGLKRRFLYTDEPMPNSYGEMETGSTVLGFVIREMAAQHRATIAESAVGQPSPPMELAFLTDDVPAAYAHALAGGAIAVLPPEQKPWGQIVAYVLDLHGFLIELCTPIPTSA</sequence>
<dbReference type="Proteomes" id="UP000464378">
    <property type="component" value="Chromosome"/>
</dbReference>
<dbReference type="RefSeq" id="WP_162657808.1">
    <property type="nucleotide sequence ID" value="NZ_LR593887.1"/>
</dbReference>
<reference evidence="2" key="1">
    <citation type="submission" date="2019-04" db="EMBL/GenBank/DDBJ databases">
        <authorList>
            <consortium name="Science for Life Laboratories"/>
        </authorList>
    </citation>
    <scope>NUCLEOTIDE SEQUENCE</scope>
    <source>
        <strain evidence="2">MBLW1</strain>
    </source>
</reference>
<dbReference type="InParanoid" id="A0A6C2YMJ2"/>
<protein>
    <recommendedName>
        <fullName evidence="1">VOC domain-containing protein</fullName>
    </recommendedName>
</protein>
<dbReference type="InterPro" id="IPR029068">
    <property type="entry name" value="Glyas_Bleomycin-R_OHBP_Dase"/>
</dbReference>
<dbReference type="SUPFAM" id="SSF54593">
    <property type="entry name" value="Glyoxalase/Bleomycin resistance protein/Dihydroxybiphenyl dioxygenase"/>
    <property type="match status" value="1"/>
</dbReference>
<name>A0A6C2YMJ2_9BACT</name>
<feature type="domain" description="VOC" evidence="1">
    <location>
        <begin position="2"/>
        <end position="130"/>
    </location>
</feature>
<dbReference type="InterPro" id="IPR037523">
    <property type="entry name" value="VOC_core"/>
</dbReference>
<dbReference type="Pfam" id="PF00903">
    <property type="entry name" value="Glyoxalase"/>
    <property type="match status" value="1"/>
</dbReference>
<evidence type="ECO:0000313" key="2">
    <source>
        <dbReference type="EMBL" id="VIP02656.1"/>
    </source>
</evidence>
<dbReference type="AlphaFoldDB" id="A0A6C2YMJ2"/>
<dbReference type="CDD" id="cd07264">
    <property type="entry name" value="VOC_like"/>
    <property type="match status" value="1"/>
</dbReference>
<proteinExistence type="predicted"/>
<dbReference type="PANTHER" id="PTHR21366:SF22">
    <property type="entry name" value="VOC DOMAIN-CONTAINING PROTEIN"/>
    <property type="match status" value="1"/>
</dbReference>
<dbReference type="Gene3D" id="3.10.180.10">
    <property type="entry name" value="2,3-Dihydroxybiphenyl 1,2-Dioxygenase, domain 1"/>
    <property type="match status" value="1"/>
</dbReference>
<dbReference type="PANTHER" id="PTHR21366">
    <property type="entry name" value="GLYOXALASE FAMILY PROTEIN"/>
    <property type="match status" value="1"/>
</dbReference>
<evidence type="ECO:0000313" key="3">
    <source>
        <dbReference type="Proteomes" id="UP000464378"/>
    </source>
</evidence>
<dbReference type="EMBL" id="LR586016">
    <property type="protein sequence ID" value="VIP02656.1"/>
    <property type="molecule type" value="Genomic_DNA"/>
</dbReference>
<dbReference type="KEGG" id="tim:GMBLW1_13040"/>
<dbReference type="PROSITE" id="PS51819">
    <property type="entry name" value="VOC"/>
    <property type="match status" value="1"/>
</dbReference>
<dbReference type="InterPro" id="IPR050383">
    <property type="entry name" value="GlyoxalaseI/FosfomycinResist"/>
</dbReference>